<evidence type="ECO:0000256" key="2">
    <source>
        <dbReference type="PIRNR" id="PIRNR006241"/>
    </source>
</evidence>
<dbReference type="PANTHER" id="PTHR43489">
    <property type="entry name" value="ISOMERASE"/>
    <property type="match status" value="1"/>
</dbReference>
<feature type="domain" description="Xylose isomerase-like TIM barrel" evidence="4">
    <location>
        <begin position="21"/>
        <end position="256"/>
    </location>
</feature>
<dbReference type="STRING" id="1385369.N825_14520"/>
<dbReference type="InterPro" id="IPR050417">
    <property type="entry name" value="Sugar_Epim/Isomerase"/>
</dbReference>
<comment type="caution">
    <text evidence="5">The sequence shown here is derived from an EMBL/GenBank/DDBJ whole genome shotgun (WGS) entry which is preliminary data.</text>
</comment>
<dbReference type="NCBIfam" id="TIGR03234">
    <property type="entry name" value="OH-pyruv-isom"/>
    <property type="match status" value="1"/>
</dbReference>
<organism evidence="5 6">
    <name type="scientific">Skermanella stibiiresistens SB22</name>
    <dbReference type="NCBI Taxonomy" id="1385369"/>
    <lineage>
        <taxon>Bacteria</taxon>
        <taxon>Pseudomonadati</taxon>
        <taxon>Pseudomonadota</taxon>
        <taxon>Alphaproteobacteria</taxon>
        <taxon>Rhodospirillales</taxon>
        <taxon>Azospirillaceae</taxon>
        <taxon>Skermanella</taxon>
    </lineage>
</organism>
<comment type="similarity">
    <text evidence="2">Belongs to the hyi family.</text>
</comment>
<dbReference type="Proteomes" id="UP000019486">
    <property type="component" value="Unassembled WGS sequence"/>
</dbReference>
<dbReference type="PATRIC" id="fig|1385369.3.peg.4778"/>
<sequence length="262" mass="29025">MPKFAANLSMMFQEHAFLDRFAAAAKAGFRGVEYLFPYEWQASDIKKALTDAKLEQVLFNLPPGDWAGGERGMAAIPGREAEFAQTVELAIEYARELGCVRLHAMAGIIHAGIDREEAEAVYVSNLRHAADATARHGITLLAEPINTRDMPGYFLNTSTAGRKVIAAVSRPNLKLQFDIYHTQIMEGDLAERLRQNLEAIGHIQIAGTPGRHEPDVGEINYPYLFKLIDEIGYTGWIGCEYRPRASTLAGLGWAREFGITSE</sequence>
<dbReference type="FunFam" id="3.20.20.150:FF:000007">
    <property type="entry name" value="Hydroxypyruvate isomerase"/>
    <property type="match status" value="1"/>
</dbReference>
<dbReference type="AlphaFoldDB" id="W9GW72"/>
<dbReference type="GO" id="GO:0008903">
    <property type="term" value="F:hydroxypyruvate isomerase activity"/>
    <property type="evidence" value="ECO:0007669"/>
    <property type="project" value="TreeGrafter"/>
</dbReference>
<evidence type="ECO:0000256" key="1">
    <source>
        <dbReference type="ARBA" id="ARBA00023235"/>
    </source>
</evidence>
<dbReference type="PANTHER" id="PTHR43489:SF6">
    <property type="entry name" value="HYDROXYPYRUVATE ISOMERASE-RELATED"/>
    <property type="match status" value="1"/>
</dbReference>
<dbReference type="InterPro" id="IPR036237">
    <property type="entry name" value="Xyl_isomerase-like_sf"/>
</dbReference>
<accession>W9GW72</accession>
<evidence type="ECO:0000313" key="5">
    <source>
        <dbReference type="EMBL" id="EWY38130.1"/>
    </source>
</evidence>
<keyword evidence="5" id="KW-0670">Pyruvate</keyword>
<dbReference type="InterPro" id="IPR013022">
    <property type="entry name" value="Xyl_isomerase-like_TIM-brl"/>
</dbReference>
<evidence type="ECO:0000256" key="3">
    <source>
        <dbReference type="PIRSR" id="PIRSR006241-50"/>
    </source>
</evidence>
<protein>
    <submittedName>
        <fullName evidence="5">Hydroxypyruvate isomerase</fullName>
    </submittedName>
</protein>
<evidence type="ECO:0000259" key="4">
    <source>
        <dbReference type="Pfam" id="PF01261"/>
    </source>
</evidence>
<dbReference type="SUPFAM" id="SSF51658">
    <property type="entry name" value="Xylose isomerase-like"/>
    <property type="match status" value="1"/>
</dbReference>
<evidence type="ECO:0000313" key="6">
    <source>
        <dbReference type="Proteomes" id="UP000019486"/>
    </source>
</evidence>
<name>W9GW72_9PROT</name>
<dbReference type="Gene3D" id="3.20.20.150">
    <property type="entry name" value="Divalent-metal-dependent TIM barrel enzymes"/>
    <property type="match status" value="1"/>
</dbReference>
<dbReference type="InterPro" id="IPR026040">
    <property type="entry name" value="HyI-like"/>
</dbReference>
<keyword evidence="6" id="KW-1185">Reference proteome</keyword>
<dbReference type="InterPro" id="IPR053398">
    <property type="entry name" value="HPT_OtnI_isomerases"/>
</dbReference>
<dbReference type="GO" id="GO:0046487">
    <property type="term" value="P:glyoxylate metabolic process"/>
    <property type="evidence" value="ECO:0007669"/>
    <property type="project" value="TreeGrafter"/>
</dbReference>
<dbReference type="EMBL" id="AVFL01000020">
    <property type="protein sequence ID" value="EWY38130.1"/>
    <property type="molecule type" value="Genomic_DNA"/>
</dbReference>
<keyword evidence="1 2" id="KW-0413">Isomerase</keyword>
<dbReference type="RefSeq" id="WP_037457611.1">
    <property type="nucleotide sequence ID" value="NZ_AVFL01000020.1"/>
</dbReference>
<proteinExistence type="inferred from homology"/>
<dbReference type="InterPro" id="IPR017643">
    <property type="entry name" value="Hydroxypyruvate_isomerase"/>
</dbReference>
<dbReference type="NCBIfam" id="NF043033">
    <property type="entry name" value="OxoTetrIsom"/>
    <property type="match status" value="1"/>
</dbReference>
<feature type="active site" description="Proton donor/acceptor" evidence="3">
    <location>
        <position position="143"/>
    </location>
</feature>
<dbReference type="Pfam" id="PF01261">
    <property type="entry name" value="AP_endonuc_2"/>
    <property type="match status" value="1"/>
</dbReference>
<dbReference type="OrthoDB" id="9786584at2"/>
<dbReference type="PIRSF" id="PIRSF006241">
    <property type="entry name" value="HyI"/>
    <property type="match status" value="1"/>
</dbReference>
<gene>
    <name evidence="5" type="ORF">N825_14520</name>
</gene>
<feature type="active site" description="Proton donor/acceptor" evidence="3">
    <location>
        <position position="240"/>
    </location>
</feature>
<reference evidence="5 6" key="1">
    <citation type="submission" date="2013-08" db="EMBL/GenBank/DDBJ databases">
        <title>The genome sequence of Skermanella stibiiresistens.</title>
        <authorList>
            <person name="Zhu W."/>
            <person name="Wang G."/>
        </authorList>
    </citation>
    <scope>NUCLEOTIDE SEQUENCE [LARGE SCALE GENOMIC DNA]</scope>
    <source>
        <strain evidence="5 6">SB22</strain>
    </source>
</reference>